<sequence>MGRKGNLIIIILIFNIYYKNITLIVIVNINHLGFHLQGSPLALCGINFLDSQFDHKNQTLSQSLLQIQNC</sequence>
<evidence type="ECO:0000313" key="3">
    <source>
        <dbReference type="Proteomes" id="UP001359559"/>
    </source>
</evidence>
<keyword evidence="1" id="KW-0472">Membrane</keyword>
<protein>
    <recommendedName>
        <fullName evidence="4">Transmembrane protein</fullName>
    </recommendedName>
</protein>
<accession>A0AAN9PM29</accession>
<evidence type="ECO:0000256" key="1">
    <source>
        <dbReference type="SAM" id="Phobius"/>
    </source>
</evidence>
<dbReference type="AlphaFoldDB" id="A0AAN9PM29"/>
<organism evidence="2 3">
    <name type="scientific">Clitoria ternatea</name>
    <name type="common">Butterfly pea</name>
    <dbReference type="NCBI Taxonomy" id="43366"/>
    <lineage>
        <taxon>Eukaryota</taxon>
        <taxon>Viridiplantae</taxon>
        <taxon>Streptophyta</taxon>
        <taxon>Embryophyta</taxon>
        <taxon>Tracheophyta</taxon>
        <taxon>Spermatophyta</taxon>
        <taxon>Magnoliopsida</taxon>
        <taxon>eudicotyledons</taxon>
        <taxon>Gunneridae</taxon>
        <taxon>Pentapetalae</taxon>
        <taxon>rosids</taxon>
        <taxon>fabids</taxon>
        <taxon>Fabales</taxon>
        <taxon>Fabaceae</taxon>
        <taxon>Papilionoideae</taxon>
        <taxon>50 kb inversion clade</taxon>
        <taxon>NPAAA clade</taxon>
        <taxon>indigoferoid/millettioid clade</taxon>
        <taxon>Phaseoleae</taxon>
        <taxon>Clitoria</taxon>
    </lineage>
</organism>
<keyword evidence="3" id="KW-1185">Reference proteome</keyword>
<evidence type="ECO:0000313" key="2">
    <source>
        <dbReference type="EMBL" id="KAK7303171.1"/>
    </source>
</evidence>
<dbReference type="EMBL" id="JAYKXN010000003">
    <property type="protein sequence ID" value="KAK7303171.1"/>
    <property type="molecule type" value="Genomic_DNA"/>
</dbReference>
<dbReference type="Proteomes" id="UP001359559">
    <property type="component" value="Unassembled WGS sequence"/>
</dbReference>
<evidence type="ECO:0008006" key="4">
    <source>
        <dbReference type="Google" id="ProtNLM"/>
    </source>
</evidence>
<keyword evidence="1" id="KW-1133">Transmembrane helix</keyword>
<keyword evidence="1" id="KW-0812">Transmembrane</keyword>
<comment type="caution">
    <text evidence="2">The sequence shown here is derived from an EMBL/GenBank/DDBJ whole genome shotgun (WGS) entry which is preliminary data.</text>
</comment>
<name>A0AAN9PM29_CLITE</name>
<gene>
    <name evidence="2" type="ORF">RJT34_14073</name>
</gene>
<feature type="transmembrane region" description="Helical" evidence="1">
    <location>
        <begin position="7"/>
        <end position="29"/>
    </location>
</feature>
<proteinExistence type="predicted"/>
<reference evidence="2 3" key="1">
    <citation type="submission" date="2024-01" db="EMBL/GenBank/DDBJ databases">
        <title>The genomes of 5 underutilized Papilionoideae crops provide insights into root nodulation and disease resistance.</title>
        <authorList>
            <person name="Yuan L."/>
        </authorList>
    </citation>
    <scope>NUCLEOTIDE SEQUENCE [LARGE SCALE GENOMIC DNA]</scope>
    <source>
        <strain evidence="2">LY-2023</strain>
        <tissue evidence="2">Leaf</tissue>
    </source>
</reference>